<feature type="region of interest" description="Disordered" evidence="1">
    <location>
        <begin position="128"/>
        <end position="159"/>
    </location>
</feature>
<sequence>MLPLGQSLAGRLCSSLASASKRSLVTCQVLSSSIPSSSQNCSFFKNRQVSAQSAPLVNTVSRRHRWKDVNGHPSSILPFITTGTAEVSHLALWEDACAVDNMKAHLATLSAAARPPCTVAVRPELPQDSLDGQLDANAGPSDAAEQDDATYRQETAKSNEISSIPIKEQQEAVVQVLETDCALLLRRRHAVVSPRGKRASAQLTTSQT</sequence>
<organism evidence="2 3">
    <name type="scientific">Branchiostoma floridae</name>
    <name type="common">Florida lancelet</name>
    <name type="synonym">Amphioxus</name>
    <dbReference type="NCBI Taxonomy" id="7739"/>
    <lineage>
        <taxon>Eukaryota</taxon>
        <taxon>Metazoa</taxon>
        <taxon>Chordata</taxon>
        <taxon>Cephalochordata</taxon>
        <taxon>Leptocardii</taxon>
        <taxon>Amphioxiformes</taxon>
        <taxon>Branchiostomatidae</taxon>
        <taxon>Branchiostoma</taxon>
    </lineage>
</organism>
<gene>
    <name evidence="3" type="primary">LOC118409850</name>
</gene>
<dbReference type="GeneID" id="118409850"/>
<evidence type="ECO:0000313" key="2">
    <source>
        <dbReference type="Proteomes" id="UP000001554"/>
    </source>
</evidence>
<reference evidence="2" key="1">
    <citation type="journal article" date="2020" name="Nat. Ecol. Evol.">
        <title>Deeply conserved synteny resolves early events in vertebrate evolution.</title>
        <authorList>
            <person name="Simakov O."/>
            <person name="Marletaz F."/>
            <person name="Yue J.X."/>
            <person name="O'Connell B."/>
            <person name="Jenkins J."/>
            <person name="Brandt A."/>
            <person name="Calef R."/>
            <person name="Tung C.H."/>
            <person name="Huang T.K."/>
            <person name="Schmutz J."/>
            <person name="Satoh N."/>
            <person name="Yu J.K."/>
            <person name="Putnam N.H."/>
            <person name="Green R.E."/>
            <person name="Rokhsar D.S."/>
        </authorList>
    </citation>
    <scope>NUCLEOTIDE SEQUENCE [LARGE SCALE GENOMIC DNA]</scope>
    <source>
        <strain evidence="2">S238N-H82</strain>
    </source>
</reference>
<reference evidence="3" key="2">
    <citation type="submission" date="2025-08" db="UniProtKB">
        <authorList>
            <consortium name="RefSeq"/>
        </authorList>
    </citation>
    <scope>IDENTIFICATION</scope>
    <source>
        <strain evidence="3">S238N-H82</strain>
        <tissue evidence="3">Testes</tissue>
    </source>
</reference>
<keyword evidence="2" id="KW-1185">Reference proteome</keyword>
<dbReference type="OrthoDB" id="10111199at2759"/>
<accession>A0A9J7KNB5</accession>
<dbReference type="RefSeq" id="XP_035667107.1">
    <property type="nucleotide sequence ID" value="XM_035811214.1"/>
</dbReference>
<protein>
    <submittedName>
        <fullName evidence="3">Uncharacterized protein LOC118409850</fullName>
    </submittedName>
</protein>
<name>A0A9J7KNB5_BRAFL</name>
<evidence type="ECO:0000313" key="3">
    <source>
        <dbReference type="RefSeq" id="XP_035667107.1"/>
    </source>
</evidence>
<proteinExistence type="predicted"/>
<dbReference type="Proteomes" id="UP000001554">
    <property type="component" value="Chromosome 2"/>
</dbReference>
<evidence type="ECO:0000256" key="1">
    <source>
        <dbReference type="SAM" id="MobiDB-lite"/>
    </source>
</evidence>
<dbReference type="KEGG" id="bfo:118409850"/>
<dbReference type="AlphaFoldDB" id="A0A9J7KNB5"/>